<reference evidence="1" key="1">
    <citation type="submission" date="2021-12" db="EMBL/GenBank/DDBJ databases">
        <title>Comparative genomics, transcriptomics and evolutionary studies reveal genomic signatures of adaptation to plant cell wall in hemibiotrophic fungi.</title>
        <authorList>
            <consortium name="DOE Joint Genome Institute"/>
            <person name="Baroncelli R."/>
            <person name="Diaz J.F."/>
            <person name="Benocci T."/>
            <person name="Peng M."/>
            <person name="Battaglia E."/>
            <person name="Haridas S."/>
            <person name="Andreopoulos W."/>
            <person name="Labutti K."/>
            <person name="Pangilinan J."/>
            <person name="Floch G.L."/>
            <person name="Makela M.R."/>
            <person name="Henrissat B."/>
            <person name="Grigoriev I.V."/>
            <person name="Crouch J.A."/>
            <person name="De Vries R.P."/>
            <person name="Sukno S.A."/>
            <person name="Thon M.R."/>
        </authorList>
    </citation>
    <scope>NUCLEOTIDE SEQUENCE</scope>
    <source>
        <strain evidence="1">CBS 112980</strain>
    </source>
</reference>
<organism evidence="1 2">
    <name type="scientific">Glomerella acutata</name>
    <name type="common">Colletotrichum acutatum</name>
    <dbReference type="NCBI Taxonomy" id="27357"/>
    <lineage>
        <taxon>Eukaryota</taxon>
        <taxon>Fungi</taxon>
        <taxon>Dikarya</taxon>
        <taxon>Ascomycota</taxon>
        <taxon>Pezizomycotina</taxon>
        <taxon>Sordariomycetes</taxon>
        <taxon>Hypocreomycetidae</taxon>
        <taxon>Glomerellales</taxon>
        <taxon>Glomerellaceae</taxon>
        <taxon>Colletotrichum</taxon>
        <taxon>Colletotrichum acutatum species complex</taxon>
    </lineage>
</organism>
<feature type="non-terminal residue" evidence="1">
    <location>
        <position position="60"/>
    </location>
</feature>
<keyword evidence="2" id="KW-1185">Reference proteome</keyword>
<evidence type="ECO:0000313" key="1">
    <source>
        <dbReference type="EMBL" id="KAK1725042.1"/>
    </source>
</evidence>
<evidence type="ECO:0000313" key="2">
    <source>
        <dbReference type="Proteomes" id="UP001244207"/>
    </source>
</evidence>
<dbReference type="EMBL" id="JAHMHS010000045">
    <property type="protein sequence ID" value="KAK1725042.1"/>
    <property type="molecule type" value="Genomic_DNA"/>
</dbReference>
<name>A0AAD8UIQ0_GLOAC</name>
<dbReference type="Proteomes" id="UP001244207">
    <property type="component" value="Unassembled WGS sequence"/>
</dbReference>
<protein>
    <submittedName>
        <fullName evidence="1">Uncharacterized protein</fullName>
    </submittedName>
</protein>
<comment type="caution">
    <text evidence="1">The sequence shown here is derived from an EMBL/GenBank/DDBJ whole genome shotgun (WGS) entry which is preliminary data.</text>
</comment>
<sequence>MLARPVHYRSTRRCSVVRHTLDRGQLSRAIRQLTAHFQVRDGYWRWYWWSSAALSAVLNL</sequence>
<dbReference type="AlphaFoldDB" id="A0AAD8UIQ0"/>
<dbReference type="RefSeq" id="XP_060365097.1">
    <property type="nucleotide sequence ID" value="XM_060508222.1"/>
</dbReference>
<dbReference type="GeneID" id="85392121"/>
<gene>
    <name evidence="1" type="ORF">BDZ83DRAFT_620929</name>
</gene>
<proteinExistence type="predicted"/>
<accession>A0AAD8UIQ0</accession>